<dbReference type="NCBIfam" id="NF006743">
    <property type="entry name" value="PRK09270.1-2"/>
    <property type="match status" value="1"/>
</dbReference>
<comment type="caution">
    <text evidence="1">The sequence shown here is derived from an EMBL/GenBank/DDBJ whole genome shotgun (WGS) entry which is preliminary data.</text>
</comment>
<accession>A0ABU7RKP0</accession>
<dbReference type="Gene3D" id="3.40.50.300">
    <property type="entry name" value="P-loop containing nucleotide triphosphate hydrolases"/>
    <property type="match status" value="2"/>
</dbReference>
<dbReference type="InterPro" id="IPR027417">
    <property type="entry name" value="P-loop_NTPase"/>
</dbReference>
<organism evidence="1 2">
    <name type="scientific">Plantactinospora sonchi</name>
    <dbReference type="NCBI Taxonomy" id="1544735"/>
    <lineage>
        <taxon>Bacteria</taxon>
        <taxon>Bacillati</taxon>
        <taxon>Actinomycetota</taxon>
        <taxon>Actinomycetes</taxon>
        <taxon>Micromonosporales</taxon>
        <taxon>Micromonosporaceae</taxon>
        <taxon>Plantactinospora</taxon>
    </lineage>
</organism>
<keyword evidence="1" id="KW-0808">Transferase</keyword>
<name>A0ABU7RKP0_9ACTN</name>
<dbReference type="SUPFAM" id="SSF52540">
    <property type="entry name" value="P-loop containing nucleoside triphosphate hydrolases"/>
    <property type="match status" value="1"/>
</dbReference>
<dbReference type="GO" id="GO:0016301">
    <property type="term" value="F:kinase activity"/>
    <property type="evidence" value="ECO:0007669"/>
    <property type="project" value="UniProtKB-KW"/>
</dbReference>
<reference evidence="1 2" key="1">
    <citation type="submission" date="2024-01" db="EMBL/GenBank/DDBJ databases">
        <title>Genome insights into Plantactinospora sonchi sp. nov.</title>
        <authorList>
            <person name="Wang L."/>
        </authorList>
    </citation>
    <scope>NUCLEOTIDE SEQUENCE [LARGE SCALE GENOMIC DNA]</scope>
    <source>
        <strain evidence="1 2">NEAU-QY2</strain>
    </source>
</reference>
<dbReference type="PANTHER" id="PTHR10285">
    <property type="entry name" value="URIDINE KINASE"/>
    <property type="match status" value="1"/>
</dbReference>
<dbReference type="Proteomes" id="UP001332243">
    <property type="component" value="Unassembled WGS sequence"/>
</dbReference>
<dbReference type="RefSeq" id="WP_331212158.1">
    <property type="nucleotide sequence ID" value="NZ_JAZGQK010000001.1"/>
</dbReference>
<protein>
    <submittedName>
        <fullName evidence="1">Nucleoside/nucleotide kinase family protein</fullName>
    </submittedName>
</protein>
<proteinExistence type="predicted"/>
<sequence length="240" mass="25333">MSYPQQTLDELVGRARELTTTGSRRLLGITGAPGAGKSTLAGQLVAALVGGLPEAGRPAAVPGGPAVPGEPVVPAGPAVLVPMDGFHLAEAELRRLGRHDRKGAPDTFDGAGFVALLRRLRATGPETVYAPEFRREIEEPVAGAIAVPPSVPLVVVEGNYLLVADEPWGEVRALLDEVWYLQLDETERLRRLTARHIGFGRPPAEAAARARGTDQVNAELIAGTAERADLVVRMAPVTGR</sequence>
<dbReference type="EMBL" id="JAZGQK010000001">
    <property type="protein sequence ID" value="MEE6257057.1"/>
    <property type="molecule type" value="Genomic_DNA"/>
</dbReference>
<gene>
    <name evidence="1" type="ORF">V1633_00955</name>
</gene>
<evidence type="ECO:0000313" key="1">
    <source>
        <dbReference type="EMBL" id="MEE6257057.1"/>
    </source>
</evidence>
<keyword evidence="1" id="KW-0418">Kinase</keyword>
<keyword evidence="2" id="KW-1185">Reference proteome</keyword>
<evidence type="ECO:0000313" key="2">
    <source>
        <dbReference type="Proteomes" id="UP001332243"/>
    </source>
</evidence>